<organism evidence="2 3">
    <name type="scientific">Nitratidesulfovibrio oxamicus</name>
    <dbReference type="NCBI Taxonomy" id="32016"/>
    <lineage>
        <taxon>Bacteria</taxon>
        <taxon>Pseudomonadati</taxon>
        <taxon>Thermodesulfobacteriota</taxon>
        <taxon>Desulfovibrionia</taxon>
        <taxon>Desulfovibrionales</taxon>
        <taxon>Desulfovibrionaceae</taxon>
        <taxon>Nitratidesulfovibrio</taxon>
    </lineage>
</organism>
<proteinExistence type="predicted"/>
<evidence type="ECO:0000256" key="1">
    <source>
        <dbReference type="SAM" id="SignalP"/>
    </source>
</evidence>
<evidence type="ECO:0000313" key="2">
    <source>
        <dbReference type="EMBL" id="MBG3879029.1"/>
    </source>
</evidence>
<dbReference type="RefSeq" id="WP_196610799.1">
    <property type="nucleotide sequence ID" value="NZ_VRYY01000810.1"/>
</dbReference>
<dbReference type="Proteomes" id="UP001194469">
    <property type="component" value="Unassembled WGS sequence"/>
</dbReference>
<dbReference type="NCBIfam" id="NF033939">
    <property type="entry name" value="DESULF_POR1"/>
    <property type="match status" value="1"/>
</dbReference>
<evidence type="ECO:0000313" key="3">
    <source>
        <dbReference type="Proteomes" id="UP001194469"/>
    </source>
</evidence>
<feature type="signal peptide" evidence="1">
    <location>
        <begin position="1"/>
        <end position="23"/>
    </location>
</feature>
<reference evidence="2 3" key="1">
    <citation type="submission" date="2019-08" db="EMBL/GenBank/DDBJ databases">
        <authorList>
            <person name="Luo N."/>
        </authorList>
    </citation>
    <scope>NUCLEOTIDE SEQUENCE [LARGE SCALE GENOMIC DNA]</scope>
    <source>
        <strain evidence="2 3">NCIMB 9442</strain>
    </source>
</reference>
<accession>A0ABS0J9K3</accession>
<name>A0ABS0J9K3_9BACT</name>
<gene>
    <name evidence="2" type="ORF">FVW20_19030</name>
</gene>
<comment type="caution">
    <text evidence="2">The sequence shown here is derived from an EMBL/GenBank/DDBJ whole genome shotgun (WGS) entry which is preliminary data.</text>
</comment>
<sequence length="469" mass="50606">MKRIVTLMLAAMLVLGSVAGASAADIKVKGQWDFAFQWLDNTDFQDGDQDGNSEDDFGALQRLRTQIDIIASENLRGVVFFEMGDTFWGRAGSTDQGGALGADGRTVEVKRSYIDWTVPNTDLMVRMGIQGLALPGAVAGSPVLDDDVAALTLSYKFNDMVSLTGFWARPYDTNADDSAGTGNTKHDELDLFGAILPVSLDGAKITPWAMFGSIGEDVSLATGNGASRNQAGYGLTSIGYGLAEETTAWWGGASFEVSMFSPLSVKLDAMYGSVDGDDEESDRSGWLVIGAVDYKMDMMTPGIFAWYASGDDDDDTNGSERMPYISPDFGPTSFGMDKVGAPIAADSMLSVSGTGLWGVGVQLANITFVENLKHTLRVAYMEGTNDEDMVGAGAALRPTDAAGAAWNGLYLTDKDSAIEVNFDHFYKIYDNLDLIVEMGYIKLDVDEDTWNNDDFSDAWKLGFNLKYSF</sequence>
<protein>
    <submittedName>
        <fullName evidence="2">Porin</fullName>
    </submittedName>
</protein>
<dbReference type="InterPro" id="IPR059232">
    <property type="entry name" value="Porin_put"/>
</dbReference>
<keyword evidence="3" id="KW-1185">Reference proteome</keyword>
<feature type="chain" id="PRO_5045676368" evidence="1">
    <location>
        <begin position="24"/>
        <end position="469"/>
    </location>
</feature>
<dbReference type="EMBL" id="VRYY01000810">
    <property type="protein sequence ID" value="MBG3879029.1"/>
    <property type="molecule type" value="Genomic_DNA"/>
</dbReference>
<keyword evidence="1" id="KW-0732">Signal</keyword>